<protein>
    <submittedName>
        <fullName evidence="2">Glyco_hydro_42M</fullName>
    </submittedName>
</protein>
<dbReference type="Gene3D" id="3.40.50.880">
    <property type="match status" value="1"/>
</dbReference>
<dbReference type="EMBL" id="KF123808">
    <property type="protein sequence ID" value="AIA91117.1"/>
    <property type="molecule type" value="Genomic_DNA"/>
</dbReference>
<sequence>MDFLEPRSDASRYRLLVVPTLFPVTDAQAAWLEAYVRDGGTLVVGPLTGMSDASLRVVTGGYPGVLRELLGVRGEEIHPLAPQETRTLSDGTVVEEWTELLAATDAEVLA</sequence>
<dbReference type="Pfam" id="PF08532">
    <property type="entry name" value="Glyco_hydro_42M"/>
    <property type="match status" value="1"/>
</dbReference>
<dbReference type="InterPro" id="IPR013738">
    <property type="entry name" value="Beta_galactosidase_Trimer"/>
</dbReference>
<evidence type="ECO:0000313" key="2">
    <source>
        <dbReference type="EMBL" id="AIA91117.1"/>
    </source>
</evidence>
<accession>A0A060C830</accession>
<dbReference type="GO" id="GO:0005975">
    <property type="term" value="P:carbohydrate metabolic process"/>
    <property type="evidence" value="ECO:0007669"/>
    <property type="project" value="InterPro"/>
</dbReference>
<feature type="domain" description="Beta-galactosidase trimerisation" evidence="1">
    <location>
        <begin position="2"/>
        <end position="110"/>
    </location>
</feature>
<name>A0A060C830_9MICO</name>
<organism evidence="2">
    <name type="scientific">uncultured Beutenbergia sp</name>
    <dbReference type="NCBI Taxonomy" id="1434397"/>
    <lineage>
        <taxon>Bacteria</taxon>
        <taxon>Bacillati</taxon>
        <taxon>Actinomycetota</taxon>
        <taxon>Actinomycetes</taxon>
        <taxon>Micrococcales</taxon>
        <taxon>Beutenbergiaceae</taxon>
        <taxon>Beutenbergia</taxon>
        <taxon>environmental samples</taxon>
    </lineage>
</organism>
<dbReference type="InterPro" id="IPR029062">
    <property type="entry name" value="Class_I_gatase-like"/>
</dbReference>
<dbReference type="GO" id="GO:0004565">
    <property type="term" value="F:beta-galactosidase activity"/>
    <property type="evidence" value="ECO:0007669"/>
    <property type="project" value="InterPro"/>
</dbReference>
<reference evidence="2" key="1">
    <citation type="journal article" date="2013" name="Environ. Microbiol.">
        <title>Seasonally variable intestinal metagenomes of the red palm weevil (Rhynchophorus ferrugineus).</title>
        <authorList>
            <person name="Jia S."/>
            <person name="Zhang X."/>
            <person name="Zhang G."/>
            <person name="Yin A."/>
            <person name="Zhang S."/>
            <person name="Li F."/>
            <person name="Wang L."/>
            <person name="Zhao D."/>
            <person name="Yun Q."/>
            <person name="Tala"/>
            <person name="Wang J."/>
            <person name="Sun G."/>
            <person name="Baabdullah M."/>
            <person name="Yu X."/>
            <person name="Hu S."/>
            <person name="Al-Mssallem I.S."/>
            <person name="Yu J."/>
        </authorList>
    </citation>
    <scope>NUCLEOTIDE SEQUENCE</scope>
</reference>
<dbReference type="PANTHER" id="PTHR36447:SF1">
    <property type="entry name" value="BETA-GALACTOSIDASE GANA"/>
    <property type="match status" value="1"/>
</dbReference>
<dbReference type="CDD" id="cd03143">
    <property type="entry name" value="A4_beta-galactosidase_middle_domain"/>
    <property type="match status" value="1"/>
</dbReference>
<feature type="non-terminal residue" evidence="2">
    <location>
        <position position="110"/>
    </location>
</feature>
<dbReference type="AlphaFoldDB" id="A0A060C830"/>
<dbReference type="PANTHER" id="PTHR36447">
    <property type="entry name" value="BETA-GALACTOSIDASE GANA"/>
    <property type="match status" value="1"/>
</dbReference>
<dbReference type="SUPFAM" id="SSF52317">
    <property type="entry name" value="Class I glutamine amidotransferase-like"/>
    <property type="match status" value="1"/>
</dbReference>
<proteinExistence type="predicted"/>
<dbReference type="InterPro" id="IPR003476">
    <property type="entry name" value="Glyco_hydro_42"/>
</dbReference>
<evidence type="ECO:0000259" key="1">
    <source>
        <dbReference type="Pfam" id="PF08532"/>
    </source>
</evidence>